<organism evidence="1 2">
    <name type="scientific">Rhabditophanes sp. KR3021</name>
    <dbReference type="NCBI Taxonomy" id="114890"/>
    <lineage>
        <taxon>Eukaryota</taxon>
        <taxon>Metazoa</taxon>
        <taxon>Ecdysozoa</taxon>
        <taxon>Nematoda</taxon>
        <taxon>Chromadorea</taxon>
        <taxon>Rhabditida</taxon>
        <taxon>Tylenchina</taxon>
        <taxon>Panagrolaimomorpha</taxon>
        <taxon>Strongyloidoidea</taxon>
        <taxon>Alloionematidae</taxon>
        <taxon>Rhabditophanes</taxon>
    </lineage>
</organism>
<name>A0AC35UHN3_9BILA</name>
<protein>
    <submittedName>
        <fullName evidence="2">Translation factor GUF1 homolog, mitochondrial</fullName>
    </submittedName>
</protein>
<evidence type="ECO:0000313" key="1">
    <source>
        <dbReference type="Proteomes" id="UP000095286"/>
    </source>
</evidence>
<dbReference type="WBParaSite" id="RSKR_0001148400.1">
    <property type="protein sequence ID" value="RSKR_0001148400.1"/>
    <property type="gene ID" value="RSKR_0001148400"/>
</dbReference>
<evidence type="ECO:0000313" key="2">
    <source>
        <dbReference type="WBParaSite" id="RSKR_0001148400.1"/>
    </source>
</evidence>
<dbReference type="Proteomes" id="UP000095286">
    <property type="component" value="Unplaced"/>
</dbReference>
<proteinExistence type="predicted"/>
<sequence length="760" mass="84867">MKRFENKIVIITGVNDVSREISSTFAAEGCKVVITGNEKDLEKIADEAIDKFNQIDILPNGHEAVRKEGENNNSSVQNVDYIFNTNLRSIITGAIDATDGAYNVRDSAKKVFLASRRSIVNSVLQVSKRFSFGRRINKSNDPSKLPKLDEFDTDKIRNFSVIAHVDHGKSTLTDRILQEANVIDKNEKIAQVLDKLLIEQQRGITVKAQTCSIIYKDHLINLIDSPGHVDFSFEVARSLAACDGVILLIAANSGCQAQTISNFWLAFERDMTIIPVLNKVDLKTARVDDSLKELETLFCIEKNEVLCISAKSGMGVPEVLDAVIDRIPSPKADRNLPFQAIIFDSWYEHFRGAIVLILVKNGSITKGQHIASFNNKKTYEVVEVGVNHPDQIPCEKLYAGQIGYLICNMKTVKEAAVGETLYEPSAIDSIKDIEIFNPAKPTIYSAIFPVESSYYEDVKQAIERLCLNDPSITISPTSSPSLGLGWSCGFLGILHMEIFSSRLDQEYDVDVILTAPSIEYRARIVDNDTIRKKRYNGESEISIVNAASFPEIMDVEQFMESYINLTILVPSEYMGVVNAMCSGARGKRGDLTCIDDKRMILNWHMPLAEVVTGFFEKLKQLTSGYASFSYEFDGYEPSDLTKLSIHINNRLIEEFSQVVPVSMAHERAKTIVNRLKTEIPRQQYEVNIKCTLGDSSKMVCGSTIKCWKKDFSGLLKGNFGGGGMERLNKKLSHQAKGKSKLKMLGQIQIPKEAFINVLKN</sequence>
<accession>A0AC35UHN3</accession>
<reference evidence="2" key="1">
    <citation type="submission" date="2016-11" db="UniProtKB">
        <authorList>
            <consortium name="WormBaseParasite"/>
        </authorList>
    </citation>
    <scope>IDENTIFICATION</scope>
    <source>
        <strain evidence="2">KR3021</strain>
    </source>
</reference>